<comment type="caution">
    <text evidence="2">The sequence shown here is derived from an EMBL/GenBank/DDBJ whole genome shotgun (WGS) entry which is preliminary data.</text>
</comment>
<dbReference type="EMBL" id="JARYMX010000003">
    <property type="protein sequence ID" value="KAJ9557659.1"/>
    <property type="molecule type" value="Genomic_DNA"/>
</dbReference>
<accession>A0AA38WPV3</accession>
<dbReference type="AlphaFoldDB" id="A0AA38WPV3"/>
<sequence length="248" mass="26855">MAGCHHRPGDAASVVDDSSHHRSGGMASEALASWLTATSYRIDFEIELMAGRSLRSRVMPDPAREPEAPPPPSRTTAARLVVGVKVGGKEELAGLQQWQMQELGVRLGLIAGCKVKDHALNRNHPIRKAPLANRQPSLFEMGKIQEALQTLLSQQEKLKSDKGREDSGMTSPPATMVGGGSRQTPPAGGGPPTSTHECSYKAFVACKPPTYKGERDPVLVLRWIDEIEMVFETCRCAAEDKVAFARSC</sequence>
<keyword evidence="3" id="KW-1185">Reference proteome</keyword>
<feature type="compositionally biased region" description="Basic and acidic residues" evidence="1">
    <location>
        <begin position="156"/>
        <end position="167"/>
    </location>
</feature>
<dbReference type="Proteomes" id="UP001172457">
    <property type="component" value="Chromosome 3"/>
</dbReference>
<evidence type="ECO:0000313" key="3">
    <source>
        <dbReference type="Proteomes" id="UP001172457"/>
    </source>
</evidence>
<evidence type="ECO:0000256" key="1">
    <source>
        <dbReference type="SAM" id="MobiDB-lite"/>
    </source>
</evidence>
<feature type="region of interest" description="Disordered" evidence="1">
    <location>
        <begin position="1"/>
        <end position="23"/>
    </location>
</feature>
<feature type="region of interest" description="Disordered" evidence="1">
    <location>
        <begin position="156"/>
        <end position="194"/>
    </location>
</feature>
<reference evidence="2" key="1">
    <citation type="submission" date="2023-03" db="EMBL/GenBank/DDBJ databases">
        <title>Chromosome-scale reference genome and RAD-based genetic map of yellow starthistle (Centaurea solstitialis) reveal putative structural variation and QTLs associated with invader traits.</title>
        <authorList>
            <person name="Reatini B."/>
            <person name="Cang F.A."/>
            <person name="Jiang Q."/>
            <person name="Mckibben M.T.W."/>
            <person name="Barker M.S."/>
            <person name="Rieseberg L.H."/>
            <person name="Dlugosch K.M."/>
        </authorList>
    </citation>
    <scope>NUCLEOTIDE SEQUENCE</scope>
    <source>
        <strain evidence="2">CAN-66</strain>
        <tissue evidence="2">Leaf</tissue>
    </source>
</reference>
<protein>
    <recommendedName>
        <fullName evidence="4">Reverse transcriptase domain-containing protein</fullName>
    </recommendedName>
</protein>
<evidence type="ECO:0008006" key="4">
    <source>
        <dbReference type="Google" id="ProtNLM"/>
    </source>
</evidence>
<gene>
    <name evidence="2" type="ORF">OSB04_012273</name>
</gene>
<proteinExistence type="predicted"/>
<name>A0AA38WPV3_9ASTR</name>
<evidence type="ECO:0000313" key="2">
    <source>
        <dbReference type="EMBL" id="KAJ9557659.1"/>
    </source>
</evidence>
<organism evidence="2 3">
    <name type="scientific">Centaurea solstitialis</name>
    <name type="common">yellow star-thistle</name>
    <dbReference type="NCBI Taxonomy" id="347529"/>
    <lineage>
        <taxon>Eukaryota</taxon>
        <taxon>Viridiplantae</taxon>
        <taxon>Streptophyta</taxon>
        <taxon>Embryophyta</taxon>
        <taxon>Tracheophyta</taxon>
        <taxon>Spermatophyta</taxon>
        <taxon>Magnoliopsida</taxon>
        <taxon>eudicotyledons</taxon>
        <taxon>Gunneridae</taxon>
        <taxon>Pentapetalae</taxon>
        <taxon>asterids</taxon>
        <taxon>campanulids</taxon>
        <taxon>Asterales</taxon>
        <taxon>Asteraceae</taxon>
        <taxon>Carduoideae</taxon>
        <taxon>Cardueae</taxon>
        <taxon>Centaureinae</taxon>
        <taxon>Centaurea</taxon>
    </lineage>
</organism>